<reference evidence="3 4" key="1">
    <citation type="submission" date="2020-08" db="EMBL/GenBank/DDBJ databases">
        <title>Genomic Encyclopedia of Type Strains, Phase IV (KMG-IV): sequencing the most valuable type-strain genomes for metagenomic binning, comparative biology and taxonomic classification.</title>
        <authorList>
            <person name="Goeker M."/>
        </authorList>
    </citation>
    <scope>NUCLEOTIDE SEQUENCE [LARGE SCALE GENOMIC DNA]</scope>
    <source>
        <strain evidence="3 4">DSM 25481</strain>
    </source>
</reference>
<evidence type="ECO:0000256" key="2">
    <source>
        <dbReference type="RuleBase" id="RU363072"/>
    </source>
</evidence>
<protein>
    <submittedName>
        <fullName evidence="3">Porin</fullName>
    </submittedName>
</protein>
<evidence type="ECO:0000313" key="4">
    <source>
        <dbReference type="Proteomes" id="UP000528964"/>
    </source>
</evidence>
<dbReference type="PANTHER" id="PTHR37944">
    <property type="entry name" value="PORIN B"/>
    <property type="match status" value="1"/>
</dbReference>
<dbReference type="InterPro" id="IPR038673">
    <property type="entry name" value="OprB_sf"/>
</dbReference>
<dbReference type="AlphaFoldDB" id="A0A7W6D3K4"/>
<sequence length="461" mass="49369">MRRSGGRGVGAAALALGMFAACAAGGAARAEPDEDDQDPSILDSVAAFRDIAAARDALAGRGFRFSGFYFSDVRGNLAGGMRRGVTYSGLLKLALDVDAEKVAGIEGGRLHVDMLQIHGRDLSDDYIGNVLSVNDVGARPTTRLFELWYEQKLGDRFALKVGQLAADEEFIKSDYGEAFLDATFGWAGPPSENLPFGGPAYPLAALGAQATVEATENLTLVAAIYNGAAANPHAEHPEKANRHGLDFRLKDPPLVIAEARYRYNQGEDAAWLPGALKLGGYRHFARFDDLKRGTDGLVLGAPGSNDDPRRHRGDVNLYAVLDQQIYRAPGDDPDRGVGVFARVIAGPKDRNEIDFYVDGGIVASGMIPGRPDDLFGFALAYANFSPKLADSDRAADPGGPARKYEAVFEATYKAQIVPGLTVRPTYQYVMRPGGGVDNPERSGSQKIRDAHVFGVTSLVTF</sequence>
<feature type="chain" id="PRO_5031603932" evidence="2">
    <location>
        <begin position="24"/>
        <end position="461"/>
    </location>
</feature>
<keyword evidence="4" id="KW-1185">Reference proteome</keyword>
<evidence type="ECO:0000313" key="3">
    <source>
        <dbReference type="EMBL" id="MBB3973482.1"/>
    </source>
</evidence>
<dbReference type="EMBL" id="JACIDR010000003">
    <property type="protein sequence ID" value="MBB3973482.1"/>
    <property type="molecule type" value="Genomic_DNA"/>
</dbReference>
<proteinExistence type="inferred from homology"/>
<feature type="signal peptide" evidence="2">
    <location>
        <begin position="1"/>
        <end position="23"/>
    </location>
</feature>
<dbReference type="Proteomes" id="UP000528964">
    <property type="component" value="Unassembled WGS sequence"/>
</dbReference>
<comment type="similarity">
    <text evidence="1 2">Belongs to the OprB family.</text>
</comment>
<name>A0A7W6D3K4_9HYPH</name>
<organism evidence="3 4">
    <name type="scientific">Hansschlegelia beijingensis</name>
    <dbReference type="NCBI Taxonomy" id="1133344"/>
    <lineage>
        <taxon>Bacteria</taxon>
        <taxon>Pseudomonadati</taxon>
        <taxon>Pseudomonadota</taxon>
        <taxon>Alphaproteobacteria</taxon>
        <taxon>Hyphomicrobiales</taxon>
        <taxon>Methylopilaceae</taxon>
        <taxon>Hansschlegelia</taxon>
    </lineage>
</organism>
<accession>A0A7W6D3K4</accession>
<dbReference type="PROSITE" id="PS51257">
    <property type="entry name" value="PROKAR_LIPOPROTEIN"/>
    <property type="match status" value="1"/>
</dbReference>
<dbReference type="InterPro" id="IPR052932">
    <property type="entry name" value="OprB_Porin"/>
</dbReference>
<dbReference type="Pfam" id="PF04966">
    <property type="entry name" value="OprB"/>
    <property type="match status" value="1"/>
</dbReference>
<dbReference type="GO" id="GO:0016020">
    <property type="term" value="C:membrane"/>
    <property type="evidence" value="ECO:0007669"/>
    <property type="project" value="InterPro"/>
</dbReference>
<dbReference type="RefSeq" id="WP_183395347.1">
    <property type="nucleotide sequence ID" value="NZ_JACIDR010000003.1"/>
</dbReference>
<comment type="caution">
    <text evidence="3">The sequence shown here is derived from an EMBL/GenBank/DDBJ whole genome shotgun (WGS) entry which is preliminary data.</text>
</comment>
<dbReference type="PANTHER" id="PTHR37944:SF1">
    <property type="entry name" value="PORIN B"/>
    <property type="match status" value="1"/>
</dbReference>
<dbReference type="Gene3D" id="2.40.160.180">
    <property type="entry name" value="Carbohydrate-selective porin OprB"/>
    <property type="match status" value="1"/>
</dbReference>
<evidence type="ECO:0000256" key="1">
    <source>
        <dbReference type="ARBA" id="ARBA00008769"/>
    </source>
</evidence>
<dbReference type="InterPro" id="IPR007049">
    <property type="entry name" value="Carb-sel_porin_OprB"/>
</dbReference>
<dbReference type="GO" id="GO:0008643">
    <property type="term" value="P:carbohydrate transport"/>
    <property type="evidence" value="ECO:0007669"/>
    <property type="project" value="InterPro"/>
</dbReference>
<gene>
    <name evidence="3" type="ORF">GGR24_002152</name>
</gene>
<dbReference type="GO" id="GO:0015288">
    <property type="term" value="F:porin activity"/>
    <property type="evidence" value="ECO:0007669"/>
    <property type="project" value="InterPro"/>
</dbReference>
<keyword evidence="2" id="KW-0732">Signal</keyword>